<reference evidence="3" key="1">
    <citation type="submission" date="2022-10" db="EMBL/GenBank/DDBJ databases">
        <title>Genome assembly of Pristionchus species.</title>
        <authorList>
            <person name="Yoshida K."/>
            <person name="Sommer R.J."/>
        </authorList>
    </citation>
    <scope>NUCLEOTIDE SEQUENCE [LARGE SCALE GENOMIC DNA]</scope>
    <source>
        <strain evidence="3">RS5460</strain>
    </source>
</reference>
<dbReference type="PROSITE" id="PS50097">
    <property type="entry name" value="BTB"/>
    <property type="match status" value="1"/>
</dbReference>
<dbReference type="InterPro" id="IPR011333">
    <property type="entry name" value="SKP1/BTB/POZ_sf"/>
</dbReference>
<keyword evidence="3" id="KW-1185">Reference proteome</keyword>
<sequence length="84" mass="9532">MGNVTLVFRSKKLRVSKELLAIHSSVFAAMFFDDSAEKNKEEIEIKDFDYENFINHLQIIYLKSGDFGSISYASFSAGIPIQYG</sequence>
<name>A0AAN5D3X4_9BILA</name>
<dbReference type="PANTHER" id="PTHR22744">
    <property type="entry name" value="HELIX LOOP HELIX PROTEIN 21-RELATED"/>
    <property type="match status" value="1"/>
</dbReference>
<dbReference type="EMBL" id="BTRK01000005">
    <property type="protein sequence ID" value="GMR55222.1"/>
    <property type="molecule type" value="Genomic_DNA"/>
</dbReference>
<feature type="non-terminal residue" evidence="2">
    <location>
        <position position="84"/>
    </location>
</feature>
<dbReference type="PANTHER" id="PTHR22744:SF14">
    <property type="entry name" value="BTB DOMAIN-CONTAINING PROTEIN-RELATED"/>
    <property type="match status" value="1"/>
</dbReference>
<evidence type="ECO:0000313" key="3">
    <source>
        <dbReference type="Proteomes" id="UP001328107"/>
    </source>
</evidence>
<evidence type="ECO:0000259" key="1">
    <source>
        <dbReference type="PROSITE" id="PS50097"/>
    </source>
</evidence>
<gene>
    <name evidence="2" type="ORF">PMAYCL1PPCAC_25417</name>
</gene>
<protein>
    <recommendedName>
        <fullName evidence="1">BTB domain-containing protein</fullName>
    </recommendedName>
</protein>
<accession>A0AAN5D3X4</accession>
<evidence type="ECO:0000313" key="2">
    <source>
        <dbReference type="EMBL" id="GMR55222.1"/>
    </source>
</evidence>
<dbReference type="CDD" id="cd18186">
    <property type="entry name" value="BTB_POZ_ZBTB_KLHL-like"/>
    <property type="match status" value="1"/>
</dbReference>
<dbReference type="SUPFAM" id="SSF54695">
    <property type="entry name" value="POZ domain"/>
    <property type="match status" value="1"/>
</dbReference>
<organism evidence="2 3">
    <name type="scientific">Pristionchus mayeri</name>
    <dbReference type="NCBI Taxonomy" id="1317129"/>
    <lineage>
        <taxon>Eukaryota</taxon>
        <taxon>Metazoa</taxon>
        <taxon>Ecdysozoa</taxon>
        <taxon>Nematoda</taxon>
        <taxon>Chromadorea</taxon>
        <taxon>Rhabditida</taxon>
        <taxon>Rhabditina</taxon>
        <taxon>Diplogasteromorpha</taxon>
        <taxon>Diplogasteroidea</taxon>
        <taxon>Neodiplogasteridae</taxon>
        <taxon>Pristionchus</taxon>
    </lineage>
</organism>
<dbReference type="Gene3D" id="3.30.710.10">
    <property type="entry name" value="Potassium Channel Kv1.1, Chain A"/>
    <property type="match status" value="1"/>
</dbReference>
<dbReference type="AlphaFoldDB" id="A0AAN5D3X4"/>
<comment type="caution">
    <text evidence="2">The sequence shown here is derived from an EMBL/GenBank/DDBJ whole genome shotgun (WGS) entry which is preliminary data.</text>
</comment>
<dbReference type="Pfam" id="PF00651">
    <property type="entry name" value="BTB"/>
    <property type="match status" value="1"/>
</dbReference>
<proteinExistence type="predicted"/>
<feature type="domain" description="BTB" evidence="1">
    <location>
        <begin position="2"/>
        <end position="61"/>
    </location>
</feature>
<dbReference type="InterPro" id="IPR000210">
    <property type="entry name" value="BTB/POZ_dom"/>
</dbReference>
<dbReference type="Proteomes" id="UP001328107">
    <property type="component" value="Unassembled WGS sequence"/>
</dbReference>